<name>A0A024TA45_9STRA</name>
<proteinExistence type="inferred from homology"/>
<dbReference type="GeneID" id="20091989"/>
<dbReference type="PROSITE" id="PS00531">
    <property type="entry name" value="RNASE_T2_2"/>
    <property type="match status" value="1"/>
</dbReference>
<comment type="similarity">
    <text evidence="1 2">Belongs to the RNase T2 family.</text>
</comment>
<sequence length="205" mass="21799">MKFPVVVLVAFLVSLATANKFTYYVFARTWLPGQCRNRNTHGCAPAVLANHKTKLTIHGLWPNGIESCPTQHRSTLTADDITRAGGAATISAAMPGASKADMAFWTHEWTKHGTCSNMPAAKYFKQMLHLRNHLKTPAILNSSAGPVTVTPAFGGNAVLICSSQGGVQYLTEVRTCHLKNAVNTVSPCPGPAPGNACSLANVVIS</sequence>
<dbReference type="InterPro" id="IPR018188">
    <property type="entry name" value="RNase_T2_His_AS_1"/>
</dbReference>
<dbReference type="AlphaFoldDB" id="A0A024TA45"/>
<feature type="signal peptide" evidence="3">
    <location>
        <begin position="1"/>
        <end position="18"/>
    </location>
</feature>
<dbReference type="eggNOG" id="KOG1642">
    <property type="taxonomic scope" value="Eukaryota"/>
</dbReference>
<dbReference type="InterPro" id="IPR036430">
    <property type="entry name" value="RNase_T2-like_sf"/>
</dbReference>
<dbReference type="RefSeq" id="XP_008881138.1">
    <property type="nucleotide sequence ID" value="XM_008882916.1"/>
</dbReference>
<dbReference type="GO" id="GO:0033897">
    <property type="term" value="F:ribonuclease T2 activity"/>
    <property type="evidence" value="ECO:0007669"/>
    <property type="project" value="InterPro"/>
</dbReference>
<organism evidence="4">
    <name type="scientific">Aphanomyces invadans</name>
    <dbReference type="NCBI Taxonomy" id="157072"/>
    <lineage>
        <taxon>Eukaryota</taxon>
        <taxon>Sar</taxon>
        <taxon>Stramenopiles</taxon>
        <taxon>Oomycota</taxon>
        <taxon>Saprolegniomycetes</taxon>
        <taxon>Saprolegniales</taxon>
        <taxon>Verrucalvaceae</taxon>
        <taxon>Aphanomyces</taxon>
    </lineage>
</organism>
<dbReference type="VEuPathDB" id="FungiDB:H310_14939"/>
<dbReference type="Gene3D" id="3.90.730.10">
    <property type="entry name" value="Ribonuclease T2-like"/>
    <property type="match status" value="1"/>
</dbReference>
<dbReference type="InterPro" id="IPR033130">
    <property type="entry name" value="RNase_T2_His_AS_2"/>
</dbReference>
<reference evidence="4" key="1">
    <citation type="submission" date="2013-12" db="EMBL/GenBank/DDBJ databases">
        <title>The Genome Sequence of Aphanomyces invadans NJM9701.</title>
        <authorList>
            <consortium name="The Broad Institute Genomics Platform"/>
            <person name="Russ C."/>
            <person name="Tyler B."/>
            <person name="van West P."/>
            <person name="Dieguez-Uribeondo J."/>
            <person name="Young S.K."/>
            <person name="Zeng Q."/>
            <person name="Gargeya S."/>
            <person name="Fitzgerald M."/>
            <person name="Abouelleil A."/>
            <person name="Alvarado L."/>
            <person name="Chapman S.B."/>
            <person name="Gainer-Dewar J."/>
            <person name="Goldberg J."/>
            <person name="Griggs A."/>
            <person name="Gujja S."/>
            <person name="Hansen M."/>
            <person name="Howarth C."/>
            <person name="Imamovic A."/>
            <person name="Ireland A."/>
            <person name="Larimer J."/>
            <person name="McCowan C."/>
            <person name="Murphy C."/>
            <person name="Pearson M."/>
            <person name="Poon T.W."/>
            <person name="Priest M."/>
            <person name="Roberts A."/>
            <person name="Saif S."/>
            <person name="Shea T."/>
            <person name="Sykes S."/>
            <person name="Wortman J."/>
            <person name="Nusbaum C."/>
            <person name="Birren B."/>
        </authorList>
    </citation>
    <scope>NUCLEOTIDE SEQUENCE [LARGE SCALE GENOMIC DNA]</scope>
    <source>
        <strain evidence="4">NJM9701</strain>
    </source>
</reference>
<gene>
    <name evidence="4" type="ORF">H310_14939</name>
</gene>
<dbReference type="EMBL" id="KI914060">
    <property type="protein sequence ID" value="ETV90227.1"/>
    <property type="molecule type" value="Genomic_DNA"/>
</dbReference>
<dbReference type="Pfam" id="PF00445">
    <property type="entry name" value="Ribonuclease_T2"/>
    <property type="match status" value="1"/>
</dbReference>
<dbReference type="STRING" id="157072.A0A024TA45"/>
<dbReference type="OrthoDB" id="435754at2759"/>
<evidence type="ECO:0000313" key="4">
    <source>
        <dbReference type="EMBL" id="ETV90227.1"/>
    </source>
</evidence>
<dbReference type="PROSITE" id="PS00530">
    <property type="entry name" value="RNASE_T2_1"/>
    <property type="match status" value="1"/>
</dbReference>
<evidence type="ECO:0000256" key="1">
    <source>
        <dbReference type="ARBA" id="ARBA00007469"/>
    </source>
</evidence>
<dbReference type="PANTHER" id="PTHR11240">
    <property type="entry name" value="RIBONUCLEASE T2"/>
    <property type="match status" value="1"/>
</dbReference>
<dbReference type="GO" id="GO:0003723">
    <property type="term" value="F:RNA binding"/>
    <property type="evidence" value="ECO:0007669"/>
    <property type="project" value="InterPro"/>
</dbReference>
<dbReference type="PANTHER" id="PTHR11240:SF22">
    <property type="entry name" value="RIBONUCLEASE T2"/>
    <property type="match status" value="1"/>
</dbReference>
<accession>A0A024TA45</accession>
<dbReference type="InterPro" id="IPR001568">
    <property type="entry name" value="RNase_T2-like"/>
</dbReference>
<evidence type="ECO:0000256" key="3">
    <source>
        <dbReference type="SAM" id="SignalP"/>
    </source>
</evidence>
<evidence type="ECO:0000256" key="2">
    <source>
        <dbReference type="RuleBase" id="RU004328"/>
    </source>
</evidence>
<dbReference type="CDD" id="cd00374">
    <property type="entry name" value="RNase_T2"/>
    <property type="match status" value="1"/>
</dbReference>
<dbReference type="GO" id="GO:0006401">
    <property type="term" value="P:RNA catabolic process"/>
    <property type="evidence" value="ECO:0007669"/>
    <property type="project" value="UniProtKB-ARBA"/>
</dbReference>
<dbReference type="SUPFAM" id="SSF55895">
    <property type="entry name" value="Ribonuclease Rh-like"/>
    <property type="match status" value="1"/>
</dbReference>
<keyword evidence="3" id="KW-0732">Signal</keyword>
<feature type="chain" id="PRO_5001534144" evidence="3">
    <location>
        <begin position="19"/>
        <end position="205"/>
    </location>
</feature>
<protein>
    <submittedName>
        <fullName evidence="4">Uncharacterized protein</fullName>
    </submittedName>
</protein>